<comment type="cofactor">
    <cofactor evidence="1">
        <name>Mg(2+)</name>
        <dbReference type="ChEBI" id="CHEBI:18420"/>
    </cofactor>
</comment>
<dbReference type="AlphaFoldDB" id="A0A5B8YZS6"/>
<dbReference type="GO" id="GO:0008879">
    <property type="term" value="F:glucose-1-phosphate thymidylyltransferase activity"/>
    <property type="evidence" value="ECO:0007669"/>
    <property type="project" value="UniProtKB-EC"/>
</dbReference>
<keyword evidence="7 10" id="KW-0479">Metal-binding</keyword>
<dbReference type="FunFam" id="3.90.550.10:FF:000023">
    <property type="entry name" value="Glucose-1-phosphate thymidylyltransferase"/>
    <property type="match status" value="1"/>
</dbReference>
<dbReference type="STRING" id="1742359.GCA_001439625_04313"/>
<evidence type="ECO:0000256" key="8">
    <source>
        <dbReference type="ARBA" id="ARBA00022842"/>
    </source>
</evidence>
<reference evidence="13" key="1">
    <citation type="submission" date="2019-08" db="EMBL/GenBank/DDBJ databases">
        <authorList>
            <person name="Zheng X."/>
        </authorList>
    </citation>
    <scope>NUCLEOTIDE SEQUENCE [LARGE SCALE GENOMIC DNA]</scope>
    <source>
        <strain evidence="13">FJAT-25496</strain>
    </source>
</reference>
<accession>A0A5B8YZS6</accession>
<dbReference type="SUPFAM" id="SSF53448">
    <property type="entry name" value="Nucleotide-diphospho-sugar transferases"/>
    <property type="match status" value="1"/>
</dbReference>
<evidence type="ECO:0000256" key="6">
    <source>
        <dbReference type="ARBA" id="ARBA00022695"/>
    </source>
</evidence>
<sequence length="306" mass="34078">MKGIIIAGGKGIRLRPLTKMISKSLLPVYDKPMIYYPLSILMQAGINEILIITTPQDKGRFIKLLGDGSQIGISLSYEVEPEPQGIGQAFIIGEKFIGSGPVALILGDNIFYGEGMTSLLYRASERKEGATIFSYVVDAPERFGVVSISHDGRAISLEEKPLISKSNHAVTGLYFYDNQVIEIAKNLERSERGELEITDINKVYLNKGELHVEQLGNGFSWMDTGTHLSLIEAANFIKEIEKQKKIKIGCIEEIAFKKGLITKEQLIFLAEPLLKTDYGQHLLKIAKTKECFPLKNRKEQGFDSIP</sequence>
<organism evidence="12 13">
    <name type="scientific">Cytobacillus dafuensis</name>
    <name type="common">Bacillus dafuensis</name>
    <dbReference type="NCBI Taxonomy" id="1742359"/>
    <lineage>
        <taxon>Bacteria</taxon>
        <taxon>Bacillati</taxon>
        <taxon>Bacillota</taxon>
        <taxon>Bacilli</taxon>
        <taxon>Bacillales</taxon>
        <taxon>Bacillaceae</taxon>
        <taxon>Cytobacillus</taxon>
    </lineage>
</organism>
<dbReference type="InterPro" id="IPR005835">
    <property type="entry name" value="NTP_transferase_dom"/>
</dbReference>
<evidence type="ECO:0000256" key="10">
    <source>
        <dbReference type="RuleBase" id="RU003706"/>
    </source>
</evidence>
<proteinExistence type="inferred from homology"/>
<evidence type="ECO:0000256" key="9">
    <source>
        <dbReference type="ARBA" id="ARBA00049336"/>
    </source>
</evidence>
<keyword evidence="13" id="KW-1185">Reference proteome</keyword>
<evidence type="ECO:0000256" key="3">
    <source>
        <dbReference type="ARBA" id="ARBA00012461"/>
    </source>
</evidence>
<comment type="catalytic activity">
    <reaction evidence="9 10">
        <text>dTTP + alpha-D-glucose 1-phosphate + H(+) = dTDP-alpha-D-glucose + diphosphate</text>
        <dbReference type="Rhea" id="RHEA:15225"/>
        <dbReference type="ChEBI" id="CHEBI:15378"/>
        <dbReference type="ChEBI" id="CHEBI:33019"/>
        <dbReference type="ChEBI" id="CHEBI:37568"/>
        <dbReference type="ChEBI" id="CHEBI:57477"/>
        <dbReference type="ChEBI" id="CHEBI:58601"/>
        <dbReference type="EC" id="2.7.7.24"/>
    </reaction>
</comment>
<dbReference type="EC" id="2.7.7.24" evidence="3 10"/>
<evidence type="ECO:0000256" key="4">
    <source>
        <dbReference type="ARBA" id="ARBA00017654"/>
    </source>
</evidence>
<evidence type="ECO:0000259" key="11">
    <source>
        <dbReference type="Pfam" id="PF00483"/>
    </source>
</evidence>
<feature type="domain" description="Nucleotidyl transferase" evidence="11">
    <location>
        <begin position="2"/>
        <end position="238"/>
    </location>
</feature>
<dbReference type="Proteomes" id="UP000321555">
    <property type="component" value="Chromosome"/>
</dbReference>
<dbReference type="EMBL" id="CP042593">
    <property type="protein sequence ID" value="QED46214.1"/>
    <property type="molecule type" value="Genomic_DNA"/>
</dbReference>
<dbReference type="KEGG" id="bda:FSZ17_02355"/>
<dbReference type="NCBIfam" id="TIGR01207">
    <property type="entry name" value="rmlA"/>
    <property type="match status" value="1"/>
</dbReference>
<evidence type="ECO:0000256" key="2">
    <source>
        <dbReference type="ARBA" id="ARBA00010480"/>
    </source>
</evidence>
<keyword evidence="8 10" id="KW-0460">Magnesium</keyword>
<keyword evidence="5 10" id="KW-0808">Transferase</keyword>
<dbReference type="InterPro" id="IPR005907">
    <property type="entry name" value="G1P_thy_trans_s"/>
</dbReference>
<dbReference type="Pfam" id="PF00483">
    <property type="entry name" value="NTP_transferase"/>
    <property type="match status" value="1"/>
</dbReference>
<gene>
    <name evidence="12" type="primary">rfbA</name>
    <name evidence="12" type="ORF">FSZ17_02355</name>
</gene>
<comment type="function">
    <text evidence="10">Catalyzes the formation of dTDP-glucose, from dTTP and glucose 1-phosphate, as well as its pyrophosphorolysis.</text>
</comment>
<dbReference type="GO" id="GO:0046872">
    <property type="term" value="F:metal ion binding"/>
    <property type="evidence" value="ECO:0007669"/>
    <property type="project" value="UniProtKB-KW"/>
</dbReference>
<comment type="similarity">
    <text evidence="2 10">Belongs to the glucose-1-phosphate thymidylyltransferase family.</text>
</comment>
<evidence type="ECO:0000256" key="1">
    <source>
        <dbReference type="ARBA" id="ARBA00001946"/>
    </source>
</evidence>
<keyword evidence="6 10" id="KW-0548">Nucleotidyltransferase</keyword>
<evidence type="ECO:0000313" key="12">
    <source>
        <dbReference type="EMBL" id="QED46214.1"/>
    </source>
</evidence>
<evidence type="ECO:0000313" key="13">
    <source>
        <dbReference type="Proteomes" id="UP000321555"/>
    </source>
</evidence>
<evidence type="ECO:0000256" key="7">
    <source>
        <dbReference type="ARBA" id="ARBA00022723"/>
    </source>
</evidence>
<evidence type="ECO:0000256" key="5">
    <source>
        <dbReference type="ARBA" id="ARBA00022679"/>
    </source>
</evidence>
<protein>
    <recommendedName>
        <fullName evidence="4 10">Glucose-1-phosphate thymidylyltransferase</fullName>
        <ecNumber evidence="3 10">2.7.7.24</ecNumber>
    </recommendedName>
</protein>
<dbReference type="InterPro" id="IPR029044">
    <property type="entry name" value="Nucleotide-diphossugar_trans"/>
</dbReference>
<dbReference type="PANTHER" id="PTHR43532:SF1">
    <property type="entry name" value="GLUCOSE-1-PHOSPHATE THYMIDYLYLTRANSFERASE 1"/>
    <property type="match status" value="1"/>
</dbReference>
<dbReference type="Gene3D" id="3.90.550.10">
    <property type="entry name" value="Spore Coat Polysaccharide Biosynthesis Protein SpsA, Chain A"/>
    <property type="match status" value="1"/>
</dbReference>
<dbReference type="RefSeq" id="WP_057775495.1">
    <property type="nucleotide sequence ID" value="NZ_CP042593.1"/>
</dbReference>
<dbReference type="OrthoDB" id="9803871at2"/>
<dbReference type="PANTHER" id="PTHR43532">
    <property type="entry name" value="GLUCOSE-1-PHOSPHATE THYMIDYLYLTRANSFERASE"/>
    <property type="match status" value="1"/>
</dbReference>
<name>A0A5B8YZS6_CYTDA</name>